<gene>
    <name evidence="2" type="ORF">DLJ53_23970</name>
</gene>
<feature type="compositionally biased region" description="Basic and acidic residues" evidence="1">
    <location>
        <begin position="80"/>
        <end position="109"/>
    </location>
</feature>
<organism evidence="2 3">
    <name type="scientific">Acuticoccus sediminis</name>
    <dbReference type="NCBI Taxonomy" id="2184697"/>
    <lineage>
        <taxon>Bacteria</taxon>
        <taxon>Pseudomonadati</taxon>
        <taxon>Pseudomonadota</taxon>
        <taxon>Alphaproteobacteria</taxon>
        <taxon>Hyphomicrobiales</taxon>
        <taxon>Amorphaceae</taxon>
        <taxon>Acuticoccus</taxon>
    </lineage>
</organism>
<evidence type="ECO:0000313" key="3">
    <source>
        <dbReference type="Proteomes" id="UP000249590"/>
    </source>
</evidence>
<proteinExistence type="predicted"/>
<name>A0A8B2NLK8_9HYPH</name>
<dbReference type="Proteomes" id="UP000249590">
    <property type="component" value="Unassembled WGS sequence"/>
</dbReference>
<dbReference type="RefSeq" id="WP_111349985.1">
    <property type="nucleotide sequence ID" value="NZ_QHHQ01000006.1"/>
</dbReference>
<dbReference type="EMBL" id="QHHQ01000006">
    <property type="protein sequence ID" value="RAH98704.1"/>
    <property type="molecule type" value="Genomic_DNA"/>
</dbReference>
<reference evidence="2 3" key="1">
    <citation type="submission" date="2018-05" db="EMBL/GenBank/DDBJ databases">
        <title>Acuticoccus sediminis sp. nov., isolated from deep-sea sediment of Indian Ocean.</title>
        <authorList>
            <person name="Liu X."/>
            <person name="Lai Q."/>
            <person name="Du Y."/>
            <person name="Sun F."/>
            <person name="Zhang X."/>
            <person name="Wang S."/>
            <person name="Shao Z."/>
        </authorList>
    </citation>
    <scope>NUCLEOTIDE SEQUENCE [LARGE SCALE GENOMIC DNA]</scope>
    <source>
        <strain evidence="2 3">PTG4-2</strain>
    </source>
</reference>
<keyword evidence="3" id="KW-1185">Reference proteome</keyword>
<accession>A0A8B2NLK8</accession>
<feature type="compositionally biased region" description="Low complexity" evidence="1">
    <location>
        <begin position="31"/>
        <end position="45"/>
    </location>
</feature>
<protein>
    <submittedName>
        <fullName evidence="2">Uncharacterized protein</fullName>
    </submittedName>
</protein>
<feature type="region of interest" description="Disordered" evidence="1">
    <location>
        <begin position="73"/>
        <end position="122"/>
    </location>
</feature>
<comment type="caution">
    <text evidence="2">The sequence shown here is derived from an EMBL/GenBank/DDBJ whole genome shotgun (WGS) entry which is preliminary data.</text>
</comment>
<evidence type="ECO:0000256" key="1">
    <source>
        <dbReference type="SAM" id="MobiDB-lite"/>
    </source>
</evidence>
<sequence length="142" mass="14614">MTGFISNMIVAGTPGTSGAARTVSAPSGQRPSGAPSAGLPAAAAGDEVVPGVAASAVPDVAALAVTRIAAALAKPPELVPQRERDGEERKHDDRERERVGPFGRAKEARYTAGPTVPSAVRTEGLSLELREYTSWHGEADDD</sequence>
<dbReference type="AlphaFoldDB" id="A0A8B2NLK8"/>
<evidence type="ECO:0000313" key="2">
    <source>
        <dbReference type="EMBL" id="RAH98704.1"/>
    </source>
</evidence>
<feature type="region of interest" description="Disordered" evidence="1">
    <location>
        <begin position="1"/>
        <end position="45"/>
    </location>
</feature>